<feature type="domain" description="BT1760-like C-terminal" evidence="7">
    <location>
        <begin position="352"/>
        <end position="516"/>
    </location>
</feature>
<dbReference type="PROSITE" id="PS51257">
    <property type="entry name" value="PROKAR_LIPOPROTEIN"/>
    <property type="match status" value="1"/>
</dbReference>
<dbReference type="RefSeq" id="WP_188418562.1">
    <property type="nucleotide sequence ID" value="NZ_BMDO01000013.1"/>
</dbReference>
<evidence type="ECO:0000256" key="3">
    <source>
        <dbReference type="ARBA" id="ARBA00022801"/>
    </source>
</evidence>
<evidence type="ECO:0000313" key="9">
    <source>
        <dbReference type="Proteomes" id="UP000662074"/>
    </source>
</evidence>
<keyword evidence="9" id="KW-1185">Reference proteome</keyword>
<dbReference type="EC" id="3.2.1.26" evidence="2"/>
<protein>
    <recommendedName>
        <fullName evidence="2">beta-fructofuranosidase</fullName>
        <ecNumber evidence="2">3.2.1.26</ecNumber>
    </recommendedName>
</protein>
<dbReference type="EMBL" id="BMDO01000013">
    <property type="protein sequence ID" value="GGI52452.1"/>
    <property type="molecule type" value="Genomic_DNA"/>
</dbReference>
<dbReference type="Pfam" id="PF00251">
    <property type="entry name" value="Glyco_hydro_32N"/>
    <property type="match status" value="1"/>
</dbReference>
<dbReference type="SUPFAM" id="SSF75005">
    <property type="entry name" value="Arabinanase/levansucrase/invertase"/>
    <property type="match status" value="1"/>
</dbReference>
<dbReference type="Proteomes" id="UP000662074">
    <property type="component" value="Unassembled WGS sequence"/>
</dbReference>
<evidence type="ECO:0000256" key="5">
    <source>
        <dbReference type="SAM" id="SignalP"/>
    </source>
</evidence>
<evidence type="ECO:0000259" key="7">
    <source>
        <dbReference type="Pfam" id="PF16346"/>
    </source>
</evidence>
<evidence type="ECO:0000256" key="4">
    <source>
        <dbReference type="ARBA" id="ARBA00023295"/>
    </source>
</evidence>
<comment type="caution">
    <text evidence="8">The sequence shown here is derived from an EMBL/GenBank/DDBJ whole genome shotgun (WGS) entry which is preliminary data.</text>
</comment>
<dbReference type="Gene3D" id="2.60.120.560">
    <property type="entry name" value="Exo-inulinase, domain 1"/>
    <property type="match status" value="1"/>
</dbReference>
<dbReference type="SMART" id="SM00640">
    <property type="entry name" value="Glyco_32"/>
    <property type="match status" value="1"/>
</dbReference>
<feature type="chain" id="PRO_5037846648" description="beta-fructofuranosidase" evidence="5">
    <location>
        <begin position="21"/>
        <end position="519"/>
    </location>
</feature>
<evidence type="ECO:0000256" key="2">
    <source>
        <dbReference type="ARBA" id="ARBA00012758"/>
    </source>
</evidence>
<dbReference type="Gene3D" id="2.115.10.20">
    <property type="entry name" value="Glycosyl hydrolase domain, family 43"/>
    <property type="match status" value="1"/>
</dbReference>
<accession>A0A917JD89</accession>
<comment type="similarity">
    <text evidence="1">Belongs to the glycosyl hydrolase 32 family.</text>
</comment>
<feature type="domain" description="Glycosyl hydrolase family 32 N-terminal" evidence="6">
    <location>
        <begin position="54"/>
        <end position="343"/>
    </location>
</feature>
<evidence type="ECO:0000256" key="1">
    <source>
        <dbReference type="ARBA" id="ARBA00009902"/>
    </source>
</evidence>
<keyword evidence="3 8" id="KW-0378">Hydrolase</keyword>
<dbReference type="InterPro" id="IPR023296">
    <property type="entry name" value="Glyco_hydro_beta-prop_sf"/>
</dbReference>
<dbReference type="CDD" id="cd08995">
    <property type="entry name" value="GH32_EcAec43-like"/>
    <property type="match status" value="1"/>
</dbReference>
<dbReference type="PANTHER" id="PTHR43101">
    <property type="entry name" value="BETA-FRUCTOSIDASE"/>
    <property type="match status" value="1"/>
</dbReference>
<sequence length="519" mass="57239">MVYKKLILASSLVLTLFACKKESATTAALPYTDEKFNIYPKPTVAASAGSTNRTGWVGDVMPYYVNNQFELFFLHDATDKAKQSSTGQHDIHKFSSKDLLNFSYDGQVISYGTAATQDQLVGTGSMVKVGDTYYFYYTGYNNTSSWLQNNNPAWAGGNSREAVMYATSKDMKSWTKKTSFALRASDGYSASDFRDPYVFYNDEFKEYWMLVSTQQAGKGIILVYKSADPATDNWQIRGPLTVEGNYLMLECADIVKISDKYYLFFGEDWSNTPGTHYRVANSTAGPWMKTADGNDMFDGHQFYAGRVASNGTTNYTFGWAHRRNPENDNGTRTWGGNLISHELVKLSNDKLGVKSPAAVKGYFTKETAAEIKGQAGTVKQAGTQYILSGSPAMALYKFGNMDGTSRIQGGLTFSNLTGTASLGFNTKADNTSSYVIKFEPAAKRIAAYNNGVEVTRVPFNFQAGKNYDFSVVADGSVAVLYVNDEVALTNRIYSMNGNMWSLGAEGMEVSVNNLKVIKH</sequence>
<dbReference type="PANTHER" id="PTHR43101:SF1">
    <property type="entry name" value="BETA-FRUCTOSIDASE"/>
    <property type="match status" value="1"/>
</dbReference>
<keyword evidence="4" id="KW-0326">Glycosidase</keyword>
<reference evidence="8" key="1">
    <citation type="journal article" date="2014" name="Int. J. Syst. Evol. Microbiol.">
        <title>Complete genome sequence of Corynebacterium casei LMG S-19264T (=DSM 44701T), isolated from a smear-ripened cheese.</title>
        <authorList>
            <consortium name="US DOE Joint Genome Institute (JGI-PGF)"/>
            <person name="Walter F."/>
            <person name="Albersmeier A."/>
            <person name="Kalinowski J."/>
            <person name="Ruckert C."/>
        </authorList>
    </citation>
    <scope>NUCLEOTIDE SEQUENCE</scope>
    <source>
        <strain evidence="8">CCM 8711</strain>
    </source>
</reference>
<organism evidence="8 9">
    <name type="scientific">Mucilaginibacter galii</name>
    <dbReference type="NCBI Taxonomy" id="2005073"/>
    <lineage>
        <taxon>Bacteria</taxon>
        <taxon>Pseudomonadati</taxon>
        <taxon>Bacteroidota</taxon>
        <taxon>Sphingobacteriia</taxon>
        <taxon>Sphingobacteriales</taxon>
        <taxon>Sphingobacteriaceae</taxon>
        <taxon>Mucilaginibacter</taxon>
    </lineage>
</organism>
<dbReference type="InterPro" id="IPR001362">
    <property type="entry name" value="Glyco_hydro_32"/>
</dbReference>
<gene>
    <name evidence="8" type="ORF">GCM10011425_36640</name>
</gene>
<evidence type="ECO:0000313" key="8">
    <source>
        <dbReference type="EMBL" id="GGI52452.1"/>
    </source>
</evidence>
<reference evidence="8" key="2">
    <citation type="submission" date="2020-09" db="EMBL/GenBank/DDBJ databases">
        <authorList>
            <person name="Sun Q."/>
            <person name="Sedlacek I."/>
        </authorList>
    </citation>
    <scope>NUCLEOTIDE SEQUENCE</scope>
    <source>
        <strain evidence="8">CCM 8711</strain>
    </source>
</reference>
<dbReference type="InterPro" id="IPR032507">
    <property type="entry name" value="BT1760-like_C"/>
</dbReference>
<name>A0A917JD89_9SPHI</name>
<dbReference type="GO" id="GO:0005975">
    <property type="term" value="P:carbohydrate metabolic process"/>
    <property type="evidence" value="ECO:0007669"/>
    <property type="project" value="InterPro"/>
</dbReference>
<dbReference type="GO" id="GO:0004564">
    <property type="term" value="F:beta-fructofuranosidase activity"/>
    <property type="evidence" value="ECO:0007669"/>
    <property type="project" value="UniProtKB-EC"/>
</dbReference>
<proteinExistence type="inferred from homology"/>
<dbReference type="Pfam" id="PF16346">
    <property type="entry name" value="GH32_BT1760-like_C"/>
    <property type="match status" value="1"/>
</dbReference>
<dbReference type="InterPro" id="IPR051214">
    <property type="entry name" value="GH32_Enzymes"/>
</dbReference>
<dbReference type="InterPro" id="IPR013148">
    <property type="entry name" value="Glyco_hydro_32_N"/>
</dbReference>
<keyword evidence="5" id="KW-0732">Signal</keyword>
<feature type="signal peptide" evidence="5">
    <location>
        <begin position="1"/>
        <end position="20"/>
    </location>
</feature>
<evidence type="ECO:0000259" key="6">
    <source>
        <dbReference type="Pfam" id="PF00251"/>
    </source>
</evidence>
<dbReference type="AlphaFoldDB" id="A0A917JD89"/>